<organism evidence="5 6">
    <name type="scientific">Flavobacterium lacisediminis</name>
    <dbReference type="NCBI Taxonomy" id="2989705"/>
    <lineage>
        <taxon>Bacteria</taxon>
        <taxon>Pseudomonadati</taxon>
        <taxon>Bacteroidota</taxon>
        <taxon>Flavobacteriia</taxon>
        <taxon>Flavobacteriales</taxon>
        <taxon>Flavobacteriaceae</taxon>
        <taxon>Flavobacterium</taxon>
    </lineage>
</organism>
<dbReference type="PROSITE" id="PS52016">
    <property type="entry name" value="TONB_DEPENDENT_REC_3"/>
    <property type="match status" value="1"/>
</dbReference>
<dbReference type="RefSeq" id="WP_264368734.1">
    <property type="nucleotide sequence ID" value="NZ_JAPCIO010000003.1"/>
</dbReference>
<dbReference type="SUPFAM" id="SSF48239">
    <property type="entry name" value="Terpenoid cyclases/Protein prenyltransferases"/>
    <property type="match status" value="1"/>
</dbReference>
<keyword evidence="6" id="KW-1185">Reference proteome</keyword>
<dbReference type="Pfam" id="PF13715">
    <property type="entry name" value="CarbopepD_reg_2"/>
    <property type="match status" value="1"/>
</dbReference>
<keyword evidence="3" id="KW-0732">Signal</keyword>
<dbReference type="Pfam" id="PF01835">
    <property type="entry name" value="MG2"/>
    <property type="match status" value="1"/>
</dbReference>
<keyword evidence="2" id="KW-0812">Transmembrane</keyword>
<proteinExistence type="inferred from homology"/>
<keyword evidence="2" id="KW-0998">Cell outer membrane</keyword>
<dbReference type="Proteomes" id="UP001165677">
    <property type="component" value="Unassembled WGS sequence"/>
</dbReference>
<feature type="domain" description="Alpha-2-macroglobulin" evidence="4">
    <location>
        <begin position="1410"/>
        <end position="1500"/>
    </location>
</feature>
<dbReference type="InterPro" id="IPR008969">
    <property type="entry name" value="CarboxyPept-like_regulatory"/>
</dbReference>
<comment type="subcellular location">
    <subcellularLocation>
        <location evidence="2">Cell outer membrane</location>
        <topology evidence="2">Multi-pass membrane protein</topology>
    </subcellularLocation>
</comment>
<comment type="similarity">
    <text evidence="2">Belongs to the TonB-dependent receptor family.</text>
</comment>
<evidence type="ECO:0000313" key="5">
    <source>
        <dbReference type="EMBL" id="MCW1147928.1"/>
    </source>
</evidence>
<feature type="chain" id="PRO_5047018975" evidence="3">
    <location>
        <begin position="19"/>
        <end position="2169"/>
    </location>
</feature>
<dbReference type="Gene3D" id="1.50.10.20">
    <property type="match status" value="1"/>
</dbReference>
<dbReference type="InterPro" id="IPR039426">
    <property type="entry name" value="TonB-dep_rcpt-like"/>
</dbReference>
<feature type="signal peptide" evidence="3">
    <location>
        <begin position="1"/>
        <end position="18"/>
    </location>
</feature>
<evidence type="ECO:0000313" key="6">
    <source>
        <dbReference type="Proteomes" id="UP001165677"/>
    </source>
</evidence>
<dbReference type="InterPro" id="IPR012910">
    <property type="entry name" value="Plug_dom"/>
</dbReference>
<dbReference type="Pfam" id="PF07715">
    <property type="entry name" value="Plug"/>
    <property type="match status" value="1"/>
</dbReference>
<dbReference type="SUPFAM" id="SSF49464">
    <property type="entry name" value="Carboxypeptidase regulatory domain-like"/>
    <property type="match status" value="1"/>
</dbReference>
<dbReference type="PANTHER" id="PTHR40094:SF1">
    <property type="entry name" value="UBIQUITIN DOMAIN-CONTAINING PROTEIN"/>
    <property type="match status" value="1"/>
</dbReference>
<dbReference type="InterPro" id="IPR001599">
    <property type="entry name" value="Macroglobln_a2"/>
</dbReference>
<dbReference type="Pfam" id="PF17973">
    <property type="entry name" value="bMG10"/>
    <property type="match status" value="1"/>
</dbReference>
<dbReference type="InterPro" id="IPR041246">
    <property type="entry name" value="Bact_MG10"/>
</dbReference>
<dbReference type="InterPro" id="IPR008930">
    <property type="entry name" value="Terpenoid_cyclase/PrenylTrfase"/>
</dbReference>
<dbReference type="EMBL" id="JAPCIO010000003">
    <property type="protein sequence ID" value="MCW1147928.1"/>
    <property type="molecule type" value="Genomic_DNA"/>
</dbReference>
<dbReference type="InterPro" id="IPR037066">
    <property type="entry name" value="Plug_dom_sf"/>
</dbReference>
<dbReference type="SUPFAM" id="SSF56935">
    <property type="entry name" value="Porins"/>
    <property type="match status" value="1"/>
</dbReference>
<keyword evidence="2" id="KW-0472">Membrane</keyword>
<keyword evidence="2" id="KW-1134">Transmembrane beta strand</keyword>
<dbReference type="InterPro" id="IPR002890">
    <property type="entry name" value="MG2"/>
</dbReference>
<protein>
    <submittedName>
        <fullName evidence="5">MG2 domain-containing protein</fullName>
    </submittedName>
</protein>
<dbReference type="Pfam" id="PF00207">
    <property type="entry name" value="A2M"/>
    <property type="match status" value="1"/>
</dbReference>
<dbReference type="SMART" id="SM01360">
    <property type="entry name" value="A2M"/>
    <property type="match status" value="1"/>
</dbReference>
<reference evidence="5" key="1">
    <citation type="submission" date="2022-10" db="EMBL/GenBank/DDBJ databases">
        <title>Flavobacterium sp. nov., a bacterium isolated from lake sediment.</title>
        <authorList>
            <person name="Qu J.-H."/>
        </authorList>
    </citation>
    <scope>NUCLEOTIDE SEQUENCE</scope>
    <source>
        <strain evidence="5">TH16-21</strain>
    </source>
</reference>
<name>A0ABT3EH69_9FLAO</name>
<evidence type="ECO:0000256" key="1">
    <source>
        <dbReference type="ARBA" id="ARBA00010556"/>
    </source>
</evidence>
<evidence type="ECO:0000256" key="3">
    <source>
        <dbReference type="SAM" id="SignalP"/>
    </source>
</evidence>
<dbReference type="InterPro" id="IPR051802">
    <property type="entry name" value="YfhM-like"/>
</dbReference>
<accession>A0ABT3EH69</accession>
<sequence>MKFKILLFSLLISTFSFSQNFEEQWKEVMQLELDGKTKSADEIVTKIYKKANRKNIEPEIIKCFFYKSKFLQVLDENASEKIVLDIRKEIKKASKPSKGILNYIYAQLLTKYLNKNATNIYKRTPIQDNTSQDFLTWSLSEFHAEIEKAYDESIKYKAELRQTSVKDYKEIFEISPYLDGANYSLYDFLSDKYVSYFGSKTNFWEIKSNAKYEELVSLFYGTTSDFIKLKGNEFNQKSLEKLVTIFQEKEFYALSQKKDLSDIYVFNRIQFFHNNFNSHKPYINSLTFLLKSNANEDLKQDIRVKLAYFYYINANKTVNKDYFIKALELTEEVLSNNNNNNALSNATSIKNTILGKSLSITLNKVLYPNQNARALVYFKNIDSIKISYYRFPVEYDFWLGKPKKVKDSLINNFISKNKPTKSYFKVLPNKGDYYANSTEILLEKIDSGNYLVVLTPEKMNEDEAPILSYENIFVTNIIFHKEYSDKTDDFFIYDRKTGKPYENIIVRNNEQTILSNKDGKASFAKRNYNKNESKESKLFFIKDTDTISSFYTKSELDDNDYSDDYEYFDAKANVFFDRAIYRPGQKVHYKGVMLQKKDRKKSVVPFVTVKVTIEDSNNNTLNEYEVQTNGFGSFSGEFEIPKNILNGEFSLHIEEPDNFENDKKYYDEKEDEHRFWDNVDFEEKWEGFPFRVEEYKRPTFEIKFDEVKECYTIGDTLKISGNVKTLAGSNVSGAKVVWNINKDVYMTEYYSNQESEIITIENITDENGNFSISLIATDSILKNDEIRNINYEIEVAITDLNGETKEAEKYVRVGQETLEISASIKHYLYKEEKNSLVIKAENLNGYQVPTKGEITFYEIKNKEYLFKRQFQFPETQTMSRTEFETLFPNEPYNERDIAKEKKLVKTISFDTKDGNSIDLNFLKDLKNGSYTFTISALDIKKDTVAYESEFKLNSKVEIKSKEKLFTYKIDSKSKDFVTIEFQSEIPNLYITTRAYENDKKYYFETIQLINGKAILKVNKTRNHEKEYYYHFVTFYENYLHHDQQRIDNLIVDNNLELEIVNIRNKVEPGSIENWSFKIKNQKLESEVLASMYDSSLDLFAKKNWENTFFRNQTQYPNFPNLYELNSFENQIVCEFKFTSVFSNYTIQRIDNPQINWYGFEYLYISNDWEQRKYQKVLEAVGEIPENANLITGVISDELGPIAGVNVVVQGTTRGTTTDFDGNFEIFALKGEVLVFTYTGKKTLTQVINAHVVNAALTDDVVSGRNIEVIGAIGIKRKQDAVTSSNQIISGEELFQDSDQNVIQSLAGKVSGLTIETTNNGVNSSTRIVLRGNRSISGNNAALVVIDGVISDANTLQNLKPEDIHETSVLKGAQGAALYGEQGVNGVIIVTTKQGLQQVAQVKTRTNFNETAFFYPHLTTDSEGKVNFKFTTPESLTKWKLRMYAHNKKAETGYLEADIISQKDLMIMPNMPRFVRENDSITVTAKVANLTNEAKSGIALLQLFDATTGKSIDVETLNSKNTKNFNCKAKENVAVSWTISIPEGLQGLQYKIIAKSGNFSDGEENILPVLSNSILVTENIPLWVREKNKKEVVFENLKNNDSKTLRNHLFTLEYTSNPVWMAIQSLPYLMEYEHECAEQTFSRYYANFIAKEIISSNPKVESVFESWKKEGKTKSKIEINEELKSILLAETPWFFDADEDAKNKRLALLFDLNTLKESSEATLKKLEDKMMPSGGFPWFSGGHESRYITQHILAGLGHLDKLFPKSDTDFSRIIKKAIPYIDAKFIENSKFNKLNSITYNNTDLHYLYTRSFYLKQNPISKQVDSIIKLDLANLKKKWLDYSLYEKGMMALVMHRFNEKEFAKKIINHLKETSASNENDGMYWIDNRSGYYWYESKIETQALIIEAFAEIENDTKSIDAMKVWLIRNKQSKNWSTTKSTSEAVYALLLQGTDWTTVKDNTKFKIGNEKILSQKLSNKDKEAETGYIKMNWSASEITKEMATISVDNKSEVPGYGGVYWQYFENLEKIKSDTKGETQIQKEIFKNVTAKNGTELAPIEKESLKVGDLITIRLTIKTEVDLEYVHLKDLRASCFEPVNVISEYKWEGVSYYMSTKDVATHFFFDSIKRGTYVIDYEVRVTNSGSFNNGIATLQSMYAPEFSSHSKSDKIKIN</sequence>
<dbReference type="PANTHER" id="PTHR40094">
    <property type="entry name" value="ALPHA-2-MACROGLOBULIN HOMOLOG"/>
    <property type="match status" value="1"/>
</dbReference>
<comment type="caution">
    <text evidence="5">The sequence shown here is derived from an EMBL/GenBank/DDBJ whole genome shotgun (WGS) entry which is preliminary data.</text>
</comment>
<keyword evidence="2" id="KW-0813">Transport</keyword>
<comment type="similarity">
    <text evidence="1">Belongs to the protease inhibitor I39 (alpha-2-macroglobulin) family. Bacterial alpha-2-macroglobulin subfamily.</text>
</comment>
<gene>
    <name evidence="5" type="ORF">OJ995_06825</name>
</gene>
<evidence type="ECO:0000259" key="4">
    <source>
        <dbReference type="SMART" id="SM01360"/>
    </source>
</evidence>
<dbReference type="Gene3D" id="2.170.130.10">
    <property type="entry name" value="TonB-dependent receptor, plug domain"/>
    <property type="match status" value="1"/>
</dbReference>
<dbReference type="Gene3D" id="2.60.40.1930">
    <property type="match status" value="1"/>
</dbReference>
<evidence type="ECO:0000256" key="2">
    <source>
        <dbReference type="PROSITE-ProRule" id="PRU01360"/>
    </source>
</evidence>